<dbReference type="SUPFAM" id="SSF52343">
    <property type="entry name" value="Ferredoxin reductase-like, C-terminal NADP-linked domain"/>
    <property type="match status" value="1"/>
</dbReference>
<dbReference type="GO" id="GO:0005741">
    <property type="term" value="C:mitochondrial outer membrane"/>
    <property type="evidence" value="ECO:0007669"/>
    <property type="project" value="UniProtKB-SubCell"/>
</dbReference>
<feature type="binding site" evidence="16">
    <location>
        <position position="102"/>
    </location>
    <ligand>
        <name>FAD</name>
        <dbReference type="ChEBI" id="CHEBI:57692"/>
    </ligand>
</feature>
<gene>
    <name evidence="20" type="ORF">BDV98DRAFT_541069</name>
</gene>
<feature type="binding site" evidence="16">
    <location>
        <position position="104"/>
    </location>
    <ligand>
        <name>FAD</name>
        <dbReference type="ChEBI" id="CHEBI:57692"/>
    </ligand>
</feature>
<evidence type="ECO:0000256" key="12">
    <source>
        <dbReference type="ARBA" id="ARBA00023128"/>
    </source>
</evidence>
<reference evidence="20 21" key="1">
    <citation type="journal article" date="2019" name="Nat. Ecol. Evol.">
        <title>Megaphylogeny resolves global patterns of mushroom evolution.</title>
        <authorList>
            <person name="Varga T."/>
            <person name="Krizsan K."/>
            <person name="Foldi C."/>
            <person name="Dima B."/>
            <person name="Sanchez-Garcia M."/>
            <person name="Sanchez-Ramirez S."/>
            <person name="Szollosi G.J."/>
            <person name="Szarkandi J.G."/>
            <person name="Papp V."/>
            <person name="Albert L."/>
            <person name="Andreopoulos W."/>
            <person name="Angelini C."/>
            <person name="Antonin V."/>
            <person name="Barry K.W."/>
            <person name="Bougher N.L."/>
            <person name="Buchanan P."/>
            <person name="Buyck B."/>
            <person name="Bense V."/>
            <person name="Catcheside P."/>
            <person name="Chovatia M."/>
            <person name="Cooper J."/>
            <person name="Damon W."/>
            <person name="Desjardin D."/>
            <person name="Finy P."/>
            <person name="Geml J."/>
            <person name="Haridas S."/>
            <person name="Hughes K."/>
            <person name="Justo A."/>
            <person name="Karasinski D."/>
            <person name="Kautmanova I."/>
            <person name="Kiss B."/>
            <person name="Kocsube S."/>
            <person name="Kotiranta H."/>
            <person name="LaButti K.M."/>
            <person name="Lechner B.E."/>
            <person name="Liimatainen K."/>
            <person name="Lipzen A."/>
            <person name="Lukacs Z."/>
            <person name="Mihaltcheva S."/>
            <person name="Morgado L.N."/>
            <person name="Niskanen T."/>
            <person name="Noordeloos M.E."/>
            <person name="Ohm R.A."/>
            <person name="Ortiz-Santana B."/>
            <person name="Ovrebo C."/>
            <person name="Racz N."/>
            <person name="Riley R."/>
            <person name="Savchenko A."/>
            <person name="Shiryaev A."/>
            <person name="Soop K."/>
            <person name="Spirin V."/>
            <person name="Szebenyi C."/>
            <person name="Tomsovsky M."/>
            <person name="Tulloss R.E."/>
            <person name="Uehling J."/>
            <person name="Grigoriev I.V."/>
            <person name="Vagvolgyi C."/>
            <person name="Papp T."/>
            <person name="Martin F.M."/>
            <person name="Miettinen O."/>
            <person name="Hibbett D.S."/>
            <person name="Nagy L.G."/>
        </authorList>
    </citation>
    <scope>NUCLEOTIDE SEQUENCE [LARGE SCALE GENOMIC DNA]</scope>
    <source>
        <strain evidence="20 21">CBS 309.79</strain>
    </source>
</reference>
<feature type="binding site" evidence="16">
    <location>
        <position position="129"/>
    </location>
    <ligand>
        <name>FAD</name>
        <dbReference type="ChEBI" id="CHEBI:57692"/>
    </ligand>
</feature>
<evidence type="ECO:0000256" key="6">
    <source>
        <dbReference type="ARBA" id="ARBA00022692"/>
    </source>
</evidence>
<evidence type="ECO:0000256" key="4">
    <source>
        <dbReference type="ARBA" id="ARBA00006105"/>
    </source>
</evidence>
<keyword evidence="7" id="KW-1000">Mitochondrion outer membrane</keyword>
<dbReference type="Gene3D" id="2.40.30.10">
    <property type="entry name" value="Translation factors"/>
    <property type="match status" value="1"/>
</dbReference>
<accession>A0A5C3R661</accession>
<dbReference type="GO" id="GO:0090524">
    <property type="term" value="F:cytochrome-b5 reductase activity, acting on NADH"/>
    <property type="evidence" value="ECO:0007669"/>
    <property type="project" value="UniProtKB-EC"/>
</dbReference>
<comment type="pathway">
    <text evidence="3">Protein modification; peptidyl-diphthamide biosynthesis.</text>
</comment>
<evidence type="ECO:0000256" key="9">
    <source>
        <dbReference type="ARBA" id="ARBA00022989"/>
    </source>
</evidence>
<dbReference type="OrthoDB" id="432685at2759"/>
<comment type="catalytic activity">
    <reaction evidence="14 17">
        <text>2 Fe(III)-[cytochrome b5] + NADH = 2 Fe(II)-[cytochrome b5] + NAD(+) + H(+)</text>
        <dbReference type="Rhea" id="RHEA:46680"/>
        <dbReference type="Rhea" id="RHEA-COMP:10438"/>
        <dbReference type="Rhea" id="RHEA-COMP:10439"/>
        <dbReference type="ChEBI" id="CHEBI:15378"/>
        <dbReference type="ChEBI" id="CHEBI:29033"/>
        <dbReference type="ChEBI" id="CHEBI:29034"/>
        <dbReference type="ChEBI" id="CHEBI:57540"/>
        <dbReference type="ChEBI" id="CHEBI:57945"/>
        <dbReference type="EC" id="1.6.2.2"/>
    </reaction>
</comment>
<evidence type="ECO:0000256" key="10">
    <source>
        <dbReference type="ARBA" id="ARBA00023002"/>
    </source>
</evidence>
<evidence type="ECO:0000256" key="13">
    <source>
        <dbReference type="ARBA" id="ARBA00023136"/>
    </source>
</evidence>
<evidence type="ECO:0000259" key="19">
    <source>
        <dbReference type="PROSITE" id="PS51384"/>
    </source>
</evidence>
<feature type="domain" description="FAD-binding FR-type" evidence="19">
    <location>
        <begin position="50"/>
        <end position="153"/>
    </location>
</feature>
<dbReference type="CDD" id="cd06183">
    <property type="entry name" value="cyt_b5_reduct_like"/>
    <property type="match status" value="1"/>
</dbReference>
<evidence type="ECO:0000256" key="18">
    <source>
        <dbReference type="SAM" id="Phobius"/>
    </source>
</evidence>
<evidence type="ECO:0000256" key="14">
    <source>
        <dbReference type="ARBA" id="ARBA00047682"/>
    </source>
</evidence>
<dbReference type="Pfam" id="PF00175">
    <property type="entry name" value="NAD_binding_1"/>
    <property type="match status" value="1"/>
</dbReference>
<dbReference type="PANTHER" id="PTHR19370">
    <property type="entry name" value="NADH-CYTOCHROME B5 REDUCTASE"/>
    <property type="match status" value="1"/>
</dbReference>
<comment type="cofactor">
    <cofactor evidence="1 16 17">
        <name>FAD</name>
        <dbReference type="ChEBI" id="CHEBI:57692"/>
    </cofactor>
</comment>
<proteinExistence type="inferred from homology"/>
<dbReference type="FunFam" id="2.40.30.10:FF:000032">
    <property type="entry name" value="NADH-cytochrome b5 reductase"/>
    <property type="match status" value="1"/>
</dbReference>
<evidence type="ECO:0000256" key="8">
    <source>
        <dbReference type="ARBA" id="ARBA00022827"/>
    </source>
</evidence>
<dbReference type="FunFam" id="3.40.50.80:FF:000019">
    <property type="entry name" value="NADH-cytochrome b5 reductase"/>
    <property type="match status" value="1"/>
</dbReference>
<dbReference type="Gene3D" id="3.40.50.80">
    <property type="entry name" value="Nucleotide-binding domain of ferredoxin-NADP reductase (FNR) module"/>
    <property type="match status" value="1"/>
</dbReference>
<evidence type="ECO:0000256" key="1">
    <source>
        <dbReference type="ARBA" id="ARBA00001974"/>
    </source>
</evidence>
<evidence type="ECO:0000256" key="11">
    <source>
        <dbReference type="ARBA" id="ARBA00023027"/>
    </source>
</evidence>
<keyword evidence="11 17" id="KW-0520">NAD</keyword>
<evidence type="ECO:0000256" key="15">
    <source>
        <dbReference type="ARBA" id="ARBA00049138"/>
    </source>
</evidence>
<feature type="binding site" evidence="16">
    <location>
        <position position="119"/>
    </location>
    <ligand>
        <name>FAD</name>
        <dbReference type="ChEBI" id="CHEBI:57692"/>
    </ligand>
</feature>
<dbReference type="PRINTS" id="PR00371">
    <property type="entry name" value="FPNCR"/>
</dbReference>
<evidence type="ECO:0000313" key="21">
    <source>
        <dbReference type="Proteomes" id="UP000305067"/>
    </source>
</evidence>
<comment type="catalytic activity">
    <reaction evidence="15">
        <text>2 Fe(3+)-[Dph3] + NADH = 2 Fe(2+)-[Dph3] + NAD(+) + H(+)</text>
        <dbReference type="Rhea" id="RHEA:71231"/>
        <dbReference type="Rhea" id="RHEA-COMP:18002"/>
        <dbReference type="Rhea" id="RHEA-COMP:18003"/>
        <dbReference type="ChEBI" id="CHEBI:15378"/>
        <dbReference type="ChEBI" id="CHEBI:29033"/>
        <dbReference type="ChEBI" id="CHEBI:29034"/>
        <dbReference type="ChEBI" id="CHEBI:57540"/>
        <dbReference type="ChEBI" id="CHEBI:57945"/>
        <dbReference type="ChEBI" id="CHEBI:83228"/>
    </reaction>
    <physiologicalReaction direction="left-to-right" evidence="15">
        <dbReference type="Rhea" id="RHEA:71232"/>
    </physiologicalReaction>
</comment>
<feature type="binding site" evidence="16">
    <location>
        <position position="170"/>
    </location>
    <ligand>
        <name>FAD</name>
        <dbReference type="ChEBI" id="CHEBI:57692"/>
    </ligand>
</feature>
<keyword evidence="10 17" id="KW-0560">Oxidoreductase</keyword>
<dbReference type="InterPro" id="IPR017927">
    <property type="entry name" value="FAD-bd_FR_type"/>
</dbReference>
<keyword evidence="12" id="KW-0496">Mitochondrion</keyword>
<evidence type="ECO:0000256" key="16">
    <source>
        <dbReference type="PIRSR" id="PIRSR601834-1"/>
    </source>
</evidence>
<dbReference type="Proteomes" id="UP000305067">
    <property type="component" value="Unassembled WGS sequence"/>
</dbReference>
<keyword evidence="13 18" id="KW-0472">Membrane</keyword>
<dbReference type="InterPro" id="IPR001433">
    <property type="entry name" value="OxRdtase_FAD/NAD-bd"/>
</dbReference>
<evidence type="ECO:0000256" key="7">
    <source>
        <dbReference type="ARBA" id="ARBA00022787"/>
    </source>
</evidence>
<dbReference type="InterPro" id="IPR039261">
    <property type="entry name" value="FNR_nucleotide-bd"/>
</dbReference>
<keyword evidence="5 16" id="KW-0285">Flavoprotein</keyword>
<feature type="binding site" evidence="16">
    <location>
        <position position="121"/>
    </location>
    <ligand>
        <name>FAD</name>
        <dbReference type="ChEBI" id="CHEBI:57692"/>
    </ligand>
</feature>
<dbReference type="Pfam" id="PF00970">
    <property type="entry name" value="FAD_binding_6"/>
    <property type="match status" value="1"/>
</dbReference>
<dbReference type="InterPro" id="IPR008333">
    <property type="entry name" value="Cbr1-like_FAD-bd_dom"/>
</dbReference>
<protein>
    <recommendedName>
        <fullName evidence="17">NADH-cytochrome b5 reductase</fullName>
        <ecNumber evidence="17">1.6.2.2</ecNumber>
    </recommendedName>
</protein>
<evidence type="ECO:0000256" key="5">
    <source>
        <dbReference type="ARBA" id="ARBA00022630"/>
    </source>
</evidence>
<keyword evidence="8 16" id="KW-0274">FAD</keyword>
<dbReference type="PRINTS" id="PR00406">
    <property type="entry name" value="CYTB5RDTASE"/>
</dbReference>
<dbReference type="SUPFAM" id="SSF63380">
    <property type="entry name" value="Riboflavin synthase domain-like"/>
    <property type="match status" value="1"/>
</dbReference>
<dbReference type="InterPro" id="IPR001834">
    <property type="entry name" value="CBR-like"/>
</dbReference>
<dbReference type="EC" id="1.6.2.2" evidence="17"/>
<comment type="similarity">
    <text evidence="4 17">Belongs to the flavoprotein pyridine nucleotide cytochrome reductase family.</text>
</comment>
<dbReference type="PANTHER" id="PTHR19370:SF184">
    <property type="entry name" value="NADH-CYTOCHROME B5 REDUCTASE-LIKE"/>
    <property type="match status" value="1"/>
</dbReference>
<feature type="binding site" evidence="16">
    <location>
        <position position="128"/>
    </location>
    <ligand>
        <name>FAD</name>
        <dbReference type="ChEBI" id="CHEBI:57692"/>
    </ligand>
</feature>
<dbReference type="EMBL" id="ML178815">
    <property type="protein sequence ID" value="TFL06684.1"/>
    <property type="molecule type" value="Genomic_DNA"/>
</dbReference>
<dbReference type="InterPro" id="IPR017938">
    <property type="entry name" value="Riboflavin_synthase-like_b-brl"/>
</dbReference>
<evidence type="ECO:0000256" key="3">
    <source>
        <dbReference type="ARBA" id="ARBA00005156"/>
    </source>
</evidence>
<feature type="transmembrane region" description="Helical" evidence="18">
    <location>
        <begin position="12"/>
        <end position="33"/>
    </location>
</feature>
<dbReference type="PROSITE" id="PS51384">
    <property type="entry name" value="FAD_FR"/>
    <property type="match status" value="1"/>
</dbReference>
<keyword evidence="9 18" id="KW-1133">Transmembrane helix</keyword>
<keyword evidence="21" id="KW-1185">Reference proteome</keyword>
<organism evidence="20 21">
    <name type="scientific">Pterulicium gracile</name>
    <dbReference type="NCBI Taxonomy" id="1884261"/>
    <lineage>
        <taxon>Eukaryota</taxon>
        <taxon>Fungi</taxon>
        <taxon>Dikarya</taxon>
        <taxon>Basidiomycota</taxon>
        <taxon>Agaricomycotina</taxon>
        <taxon>Agaricomycetes</taxon>
        <taxon>Agaricomycetidae</taxon>
        <taxon>Agaricales</taxon>
        <taxon>Pleurotineae</taxon>
        <taxon>Pterulaceae</taxon>
        <taxon>Pterulicium</taxon>
    </lineage>
</organism>
<keyword evidence="6 18" id="KW-0812">Transmembrane</keyword>
<name>A0A5C3R661_9AGAR</name>
<dbReference type="InterPro" id="IPR001709">
    <property type="entry name" value="Flavoprot_Pyr_Nucl_cyt_Rdtase"/>
</dbReference>
<comment type="subcellular location">
    <subcellularLocation>
        <location evidence="2">Mitochondrion outer membrane</location>
    </subcellularLocation>
</comment>
<evidence type="ECO:0000256" key="2">
    <source>
        <dbReference type="ARBA" id="ARBA00004294"/>
    </source>
</evidence>
<evidence type="ECO:0000256" key="17">
    <source>
        <dbReference type="RuleBase" id="RU361226"/>
    </source>
</evidence>
<sequence>MPSTTSAPVASAFPTQIVAAAVAVLTAFVLWRITSGSKQAKKETPVLNPHEYQDFPLVEKIVVSHNTAIYRFSLPKPTDVLGLPIGQHIAICAEINGKLISRNYTPTSSDDQRGYFDLLVKTYDQGNISKLLSLLKVGDTIKVKGPRGQFNYTPNLSRHLGMIAGGTGLTPMLQIIHAIFKNPEDKTKVSLIYANVTHDDILLKHELDELSAKHSDRFTVQYVLNTPPEGWTGGVGFVSQAQIAEHMPPSSADIKVLMCGPPPMMNAMKKHLEVLNYPAPNTISRLADQVFLF</sequence>
<dbReference type="STRING" id="1884261.A0A5C3R661"/>
<dbReference type="AlphaFoldDB" id="A0A5C3R661"/>
<evidence type="ECO:0000313" key="20">
    <source>
        <dbReference type="EMBL" id="TFL06684.1"/>
    </source>
</evidence>